<gene>
    <name evidence="2" type="ORF">TrCOL_g7061</name>
</gene>
<sequence length="457" mass="49935">MSTNSRSYSTSYKLYCQSKDDDIDDDNVAPIIEGDWKQFRDNLRTLTTTPNEATEEETQSPSTPWSSHVSHPNMRKLLDQSPSLHSELTSQLSSPSSPLYVVGEPELCGLLARLPLPAGVWFHGREHLKQEKRRKIIDPNAKPRKHSDELYAEAVSRVNSMIFSESSDKLGSPDSMDDETKQIVAAAVKNTNVWYKATETIINNRLNALAIKAVDSSGNIQSSSLNAEDKSFLNRYVKSNEEWEELSVIVAHDGKGIKAENGESVSLTINRPLSVGISDSLTELILFGSLGSTSSTSSDGSQHEYLSDMYTSDFKASFKSAFGSQGVVYVGGPDMQHLPAILLHGQVGLKGSEEVSPGSGLCTGGLQAAVESVLAGKTDPLDYKFMVGRRTSAPGFLEGYCRTGVYAPVHAPRAVGLKQCVGLPKPLYHEVMTLCGGEMEEISRIEILKRKDLKEDV</sequence>
<dbReference type="EMBL" id="BRYA01000662">
    <property type="protein sequence ID" value="GMI28430.1"/>
    <property type="molecule type" value="Genomic_DNA"/>
</dbReference>
<dbReference type="PANTHER" id="PTHR31984">
    <property type="entry name" value="TRANSPORTER, PUTATIVE (DUF179)-RELATED"/>
    <property type="match status" value="1"/>
</dbReference>
<dbReference type="InterPro" id="IPR003774">
    <property type="entry name" value="AlgH-like"/>
</dbReference>
<dbReference type="AlphaFoldDB" id="A0A9W7G1L8"/>
<evidence type="ECO:0000313" key="2">
    <source>
        <dbReference type="EMBL" id="GMI28430.1"/>
    </source>
</evidence>
<dbReference type="Proteomes" id="UP001165065">
    <property type="component" value="Unassembled WGS sequence"/>
</dbReference>
<evidence type="ECO:0000256" key="1">
    <source>
        <dbReference type="SAM" id="MobiDB-lite"/>
    </source>
</evidence>
<dbReference type="Gene3D" id="3.40.1740.10">
    <property type="entry name" value="VC0467-like"/>
    <property type="match status" value="1"/>
</dbReference>
<proteinExistence type="predicted"/>
<dbReference type="OrthoDB" id="272750at2759"/>
<name>A0A9W7G1L8_9STRA</name>
<comment type="caution">
    <text evidence="2">The sequence shown here is derived from an EMBL/GenBank/DDBJ whole genome shotgun (WGS) entry which is preliminary data.</text>
</comment>
<reference evidence="3" key="1">
    <citation type="journal article" date="2023" name="Commun. Biol.">
        <title>Genome analysis of Parmales, the sister group of diatoms, reveals the evolutionary specialization of diatoms from phago-mixotrophs to photoautotrophs.</title>
        <authorList>
            <person name="Ban H."/>
            <person name="Sato S."/>
            <person name="Yoshikawa S."/>
            <person name="Yamada K."/>
            <person name="Nakamura Y."/>
            <person name="Ichinomiya M."/>
            <person name="Sato N."/>
            <person name="Blanc-Mathieu R."/>
            <person name="Endo H."/>
            <person name="Kuwata A."/>
            <person name="Ogata H."/>
        </authorList>
    </citation>
    <scope>NUCLEOTIDE SEQUENCE [LARGE SCALE GENOMIC DNA]</scope>
</reference>
<protein>
    <submittedName>
        <fullName evidence="2">Uncharacterized protein</fullName>
    </submittedName>
</protein>
<evidence type="ECO:0000313" key="3">
    <source>
        <dbReference type="Proteomes" id="UP001165065"/>
    </source>
</evidence>
<accession>A0A9W7G1L8</accession>
<feature type="region of interest" description="Disordered" evidence="1">
    <location>
        <begin position="49"/>
        <end position="73"/>
    </location>
</feature>
<dbReference type="Pfam" id="PF02622">
    <property type="entry name" value="DUF179"/>
    <property type="match status" value="1"/>
</dbReference>
<organism evidence="2 3">
    <name type="scientific">Triparma columacea</name>
    <dbReference type="NCBI Taxonomy" id="722753"/>
    <lineage>
        <taxon>Eukaryota</taxon>
        <taxon>Sar</taxon>
        <taxon>Stramenopiles</taxon>
        <taxon>Ochrophyta</taxon>
        <taxon>Bolidophyceae</taxon>
        <taxon>Parmales</taxon>
        <taxon>Triparmaceae</taxon>
        <taxon>Triparma</taxon>
    </lineage>
</organism>
<feature type="compositionally biased region" description="Polar residues" evidence="1">
    <location>
        <begin position="59"/>
        <end position="70"/>
    </location>
</feature>
<dbReference type="PANTHER" id="PTHR31984:SF17">
    <property type="entry name" value="TRANSCRIPTIONAL REGULATOR"/>
    <property type="match status" value="1"/>
</dbReference>
<keyword evidence="3" id="KW-1185">Reference proteome</keyword>